<dbReference type="SUPFAM" id="SSF54611">
    <property type="entry name" value="SecB-like"/>
    <property type="match status" value="1"/>
</dbReference>
<dbReference type="Pfam" id="PF02556">
    <property type="entry name" value="SecB"/>
    <property type="match status" value="1"/>
</dbReference>
<evidence type="ECO:0000256" key="2">
    <source>
        <dbReference type="ARBA" id="ARBA00022448"/>
    </source>
</evidence>
<keyword evidence="4 5" id="KW-0811">Translocation</keyword>
<evidence type="ECO:0000313" key="6">
    <source>
        <dbReference type="EMBL" id="MBF5051780.1"/>
    </source>
</evidence>
<dbReference type="NCBIfam" id="NF004393">
    <property type="entry name" value="PRK05751.1-4"/>
    <property type="match status" value="1"/>
</dbReference>
<comment type="function">
    <text evidence="5">One of the proteins required for the normal export of preproteins out of the cell cytoplasm. It is a molecular chaperone that binds to a subset of precursor proteins, maintaining them in a translocation-competent state. It also specifically binds to its receptor SecA.</text>
</comment>
<keyword evidence="5" id="KW-0963">Cytoplasm</keyword>
<organism evidence="6 7">
    <name type="scientific">Alloalcanivorax venustensis ISO4</name>
    <dbReference type="NCBI Taxonomy" id="1177184"/>
    <lineage>
        <taxon>Bacteria</taxon>
        <taxon>Pseudomonadati</taxon>
        <taxon>Pseudomonadota</taxon>
        <taxon>Gammaproteobacteria</taxon>
        <taxon>Oceanospirillales</taxon>
        <taxon>Alcanivoracaceae</taxon>
        <taxon>Alloalcanivorax</taxon>
    </lineage>
</organism>
<accession>A0ABS0ACC7</accession>
<dbReference type="InterPro" id="IPR035958">
    <property type="entry name" value="SecB-like_sf"/>
</dbReference>
<reference evidence="6 7" key="1">
    <citation type="submission" date="2012-09" db="EMBL/GenBank/DDBJ databases">
        <title>Genome Sequence of alkane-degrading Bacterium Alcanivorax venustensis ISO4.</title>
        <authorList>
            <person name="Lai Q."/>
            <person name="Shao Z."/>
        </authorList>
    </citation>
    <scope>NUCLEOTIDE SEQUENCE [LARGE SCALE GENOMIC DNA]</scope>
    <source>
        <strain evidence="6 7">ISO4</strain>
    </source>
</reference>
<sequence>MAEEQKKTFQLQRVYLKDASFECPGAPDIFLQEWKPKMNVQLNNSARRIGEGTEYEVEVTVTVTAKSEDEQKTFYLAEVKQAGIFTLAGIEGEERDQLLGAYCPNVLFPYAREVVSDLVAKGSFPQMILQPLNFEALYQQQREKQQSGDGEPSTVQ</sequence>
<evidence type="ECO:0000313" key="7">
    <source>
        <dbReference type="Proteomes" id="UP000644441"/>
    </source>
</evidence>
<keyword evidence="2 5" id="KW-0813">Transport</keyword>
<evidence type="ECO:0000256" key="1">
    <source>
        <dbReference type="ARBA" id="ARBA00009990"/>
    </source>
</evidence>
<dbReference type="PANTHER" id="PTHR36918:SF1">
    <property type="entry name" value="PROTEIN-EXPORT PROTEIN SECB"/>
    <property type="match status" value="1"/>
</dbReference>
<keyword evidence="3 5" id="KW-0653">Protein transport</keyword>
<dbReference type="PANTHER" id="PTHR36918">
    <property type="match status" value="1"/>
</dbReference>
<protein>
    <recommendedName>
        <fullName evidence="5">Protein-export protein SecB</fullName>
    </recommendedName>
</protein>
<keyword evidence="5" id="KW-0143">Chaperone</keyword>
<proteinExistence type="inferred from homology"/>
<comment type="subunit">
    <text evidence="5">Homotetramer, a dimer of dimers. One homotetramer interacts with 1 SecA dimer.</text>
</comment>
<dbReference type="Proteomes" id="UP000644441">
    <property type="component" value="Unassembled WGS sequence"/>
</dbReference>
<name>A0ABS0ACC7_9GAMM</name>
<dbReference type="Gene3D" id="3.10.420.10">
    <property type="entry name" value="SecB-like"/>
    <property type="match status" value="1"/>
</dbReference>
<dbReference type="InterPro" id="IPR003708">
    <property type="entry name" value="SecB"/>
</dbReference>
<evidence type="ECO:0000256" key="5">
    <source>
        <dbReference type="HAMAP-Rule" id="MF_00821"/>
    </source>
</evidence>
<gene>
    <name evidence="5" type="primary">secB</name>
    <name evidence="6" type="ORF">ISO4_00382</name>
</gene>
<comment type="subcellular location">
    <subcellularLocation>
        <location evidence="5">Cytoplasm</location>
    </subcellularLocation>
</comment>
<comment type="similarity">
    <text evidence="1 5">Belongs to the SecB family.</text>
</comment>
<dbReference type="NCBIfam" id="TIGR00809">
    <property type="entry name" value="secB"/>
    <property type="match status" value="1"/>
</dbReference>
<keyword evidence="7" id="KW-1185">Reference proteome</keyword>
<evidence type="ECO:0000256" key="3">
    <source>
        <dbReference type="ARBA" id="ARBA00022927"/>
    </source>
</evidence>
<comment type="caution">
    <text evidence="6">The sequence shown here is derived from an EMBL/GenBank/DDBJ whole genome shotgun (WGS) entry which is preliminary data.</text>
</comment>
<dbReference type="PRINTS" id="PR01594">
    <property type="entry name" value="SECBCHAPRONE"/>
</dbReference>
<dbReference type="RefSeq" id="WP_142948225.1">
    <property type="nucleotide sequence ID" value="NZ_ARXR01000002.1"/>
</dbReference>
<evidence type="ECO:0000256" key="4">
    <source>
        <dbReference type="ARBA" id="ARBA00023010"/>
    </source>
</evidence>
<dbReference type="EMBL" id="ARXR01000002">
    <property type="protein sequence ID" value="MBF5051780.1"/>
    <property type="molecule type" value="Genomic_DNA"/>
</dbReference>
<dbReference type="GeneID" id="99764837"/>
<dbReference type="HAMAP" id="MF_00821">
    <property type="entry name" value="SecB"/>
    <property type="match status" value="1"/>
</dbReference>